<accession>A0A9D9EPG7</accession>
<dbReference type="Pfam" id="PF00005">
    <property type="entry name" value="ABC_tran"/>
    <property type="match status" value="2"/>
</dbReference>
<dbReference type="InterPro" id="IPR017871">
    <property type="entry name" value="ABC_transporter-like_CS"/>
</dbReference>
<dbReference type="InterPro" id="IPR051309">
    <property type="entry name" value="ABCF_ATPase"/>
</dbReference>
<sequence>MPAVQFSKVSLAFGDRDILRDVSLNFSSGMKAALAGANGSGKSTLMKILAGVMQPDSGARALEKGTRISWLPQSGLVHKGRTLEEEALGAFSRCTDILRQMEELDRELASASARRAGQLGEERDRLQYELSASGWERRKGLTEQTLLGLGFAREDFSRQVEEFSGGWQMRIALAKILLEKPDILLLDEPTNYLDLEARRWLEGWLQSFSGGFLVVSHDRFFLDKTVNEVYELSGGKLTRYASCTYSGYEQRRAEENAALLLRYKEQQEEIARQELFIRRFRYKATKAAAVQSRIKQLEKLERIEIPEALKTVRFSFPPAPHCGRIVLTAEGIGKTYASSSVSGGKCVLRGVDFTLEKGEKVVVAGRNGAGKSTLLRILAGVDPDFTGTVVPGAGVRTGWFSQDSAGMLDAGGRENTRILDLLEEEAPSGIVPKLRDMLGAFLFRGDDVFKPLGVLSGGERNRLALLRLLFRPLNLLILDEPTNHLDIHAKDVLLDTLQRFDGSVIFVSHDQGFIEGLATRVLELTAGTGGAPSRVRNFPGSYADYLFRLSREDAAGTAGTSGASGAMQP</sequence>
<feature type="domain" description="ABC transporter" evidence="3">
    <location>
        <begin position="327"/>
        <end position="551"/>
    </location>
</feature>
<organism evidence="4 5">
    <name type="scientific">Candidatus Avitreponema avistercoris</name>
    <dbReference type="NCBI Taxonomy" id="2840705"/>
    <lineage>
        <taxon>Bacteria</taxon>
        <taxon>Pseudomonadati</taxon>
        <taxon>Spirochaetota</taxon>
        <taxon>Spirochaetia</taxon>
        <taxon>Spirochaetales</taxon>
        <taxon>Candidatus Avitreponema</taxon>
    </lineage>
</organism>
<evidence type="ECO:0000256" key="2">
    <source>
        <dbReference type="ARBA" id="ARBA00022840"/>
    </source>
</evidence>
<dbReference type="SMART" id="SM00382">
    <property type="entry name" value="AAA"/>
    <property type="match status" value="2"/>
</dbReference>
<dbReference type="CDD" id="cd03221">
    <property type="entry name" value="ABCF_EF-3"/>
    <property type="match status" value="2"/>
</dbReference>
<dbReference type="FunFam" id="3.40.50.300:FF:000011">
    <property type="entry name" value="Putative ABC transporter ATP-binding component"/>
    <property type="match status" value="1"/>
</dbReference>
<evidence type="ECO:0000313" key="5">
    <source>
        <dbReference type="Proteomes" id="UP000823616"/>
    </source>
</evidence>
<dbReference type="InterPro" id="IPR003593">
    <property type="entry name" value="AAA+_ATPase"/>
</dbReference>
<dbReference type="EMBL" id="JADIMS010000071">
    <property type="protein sequence ID" value="MBO8450341.1"/>
    <property type="molecule type" value="Genomic_DNA"/>
</dbReference>
<dbReference type="AlphaFoldDB" id="A0A9D9EPG7"/>
<comment type="caution">
    <text evidence="4">The sequence shown here is derived from an EMBL/GenBank/DDBJ whole genome shotgun (WGS) entry which is preliminary data.</text>
</comment>
<dbReference type="SUPFAM" id="SSF52540">
    <property type="entry name" value="P-loop containing nucleoside triphosphate hydrolases"/>
    <property type="match status" value="2"/>
</dbReference>
<dbReference type="Pfam" id="PF12848">
    <property type="entry name" value="ABC_tran_Xtn"/>
    <property type="match status" value="1"/>
</dbReference>
<dbReference type="Gene3D" id="3.40.50.300">
    <property type="entry name" value="P-loop containing nucleotide triphosphate hydrolases"/>
    <property type="match status" value="2"/>
</dbReference>
<gene>
    <name evidence="4" type="ORF">IAA96_04465</name>
</gene>
<dbReference type="PROSITE" id="PS00211">
    <property type="entry name" value="ABC_TRANSPORTER_1"/>
    <property type="match status" value="2"/>
</dbReference>
<reference evidence="4" key="1">
    <citation type="submission" date="2020-10" db="EMBL/GenBank/DDBJ databases">
        <authorList>
            <person name="Gilroy R."/>
        </authorList>
    </citation>
    <scope>NUCLEOTIDE SEQUENCE</scope>
    <source>
        <strain evidence="4">B3-4054</strain>
    </source>
</reference>
<dbReference type="Proteomes" id="UP000823616">
    <property type="component" value="Unassembled WGS sequence"/>
</dbReference>
<reference evidence="4" key="2">
    <citation type="journal article" date="2021" name="PeerJ">
        <title>Extensive microbial diversity within the chicken gut microbiome revealed by metagenomics and culture.</title>
        <authorList>
            <person name="Gilroy R."/>
            <person name="Ravi A."/>
            <person name="Getino M."/>
            <person name="Pursley I."/>
            <person name="Horton D.L."/>
            <person name="Alikhan N.F."/>
            <person name="Baker D."/>
            <person name="Gharbi K."/>
            <person name="Hall N."/>
            <person name="Watson M."/>
            <person name="Adriaenssens E.M."/>
            <person name="Foster-Nyarko E."/>
            <person name="Jarju S."/>
            <person name="Secka A."/>
            <person name="Antonio M."/>
            <person name="Oren A."/>
            <person name="Chaudhuri R.R."/>
            <person name="La Ragione R."/>
            <person name="Hildebrand F."/>
            <person name="Pallen M.J."/>
        </authorList>
    </citation>
    <scope>NUCLEOTIDE SEQUENCE</scope>
    <source>
        <strain evidence="4">B3-4054</strain>
    </source>
</reference>
<feature type="domain" description="ABC transporter" evidence="3">
    <location>
        <begin position="4"/>
        <end position="259"/>
    </location>
</feature>
<feature type="non-terminal residue" evidence="4">
    <location>
        <position position="569"/>
    </location>
</feature>
<protein>
    <submittedName>
        <fullName evidence="4">ABC-F family ATP-binding cassette domain-containing protein</fullName>
    </submittedName>
</protein>
<dbReference type="GO" id="GO:0016887">
    <property type="term" value="F:ATP hydrolysis activity"/>
    <property type="evidence" value="ECO:0007669"/>
    <property type="project" value="InterPro"/>
</dbReference>
<dbReference type="GO" id="GO:0005524">
    <property type="term" value="F:ATP binding"/>
    <property type="evidence" value="ECO:0007669"/>
    <property type="project" value="UniProtKB-KW"/>
</dbReference>
<dbReference type="InterPro" id="IPR032781">
    <property type="entry name" value="ABC_tran_Xtn"/>
</dbReference>
<evidence type="ECO:0000313" key="4">
    <source>
        <dbReference type="EMBL" id="MBO8450341.1"/>
    </source>
</evidence>
<dbReference type="PROSITE" id="PS50893">
    <property type="entry name" value="ABC_TRANSPORTER_2"/>
    <property type="match status" value="2"/>
</dbReference>
<dbReference type="InterPro" id="IPR003439">
    <property type="entry name" value="ABC_transporter-like_ATP-bd"/>
</dbReference>
<evidence type="ECO:0000256" key="1">
    <source>
        <dbReference type="ARBA" id="ARBA00022741"/>
    </source>
</evidence>
<keyword evidence="2 4" id="KW-0067">ATP-binding</keyword>
<evidence type="ECO:0000259" key="3">
    <source>
        <dbReference type="PROSITE" id="PS50893"/>
    </source>
</evidence>
<keyword evidence="1" id="KW-0547">Nucleotide-binding</keyword>
<name>A0A9D9EPG7_9SPIR</name>
<dbReference type="PANTHER" id="PTHR42855:SF2">
    <property type="entry name" value="DRUG RESISTANCE ABC TRANSPORTER,ATP-BINDING PROTEIN"/>
    <property type="match status" value="1"/>
</dbReference>
<proteinExistence type="predicted"/>
<dbReference type="InterPro" id="IPR027417">
    <property type="entry name" value="P-loop_NTPase"/>
</dbReference>
<dbReference type="PANTHER" id="PTHR42855">
    <property type="entry name" value="ABC TRANSPORTER ATP-BINDING SUBUNIT"/>
    <property type="match status" value="1"/>
</dbReference>